<name>A0A015YE25_BACFG</name>
<evidence type="ECO:0000313" key="2">
    <source>
        <dbReference type="Proteomes" id="UP000022272"/>
    </source>
</evidence>
<gene>
    <name evidence="1" type="ORF">M076_4408</name>
</gene>
<protein>
    <submittedName>
        <fullName evidence="1">Uncharacterized protein</fullName>
    </submittedName>
</protein>
<dbReference type="EMBL" id="JGDM01000100">
    <property type="protein sequence ID" value="EXZ42453.1"/>
    <property type="molecule type" value="Genomic_DNA"/>
</dbReference>
<reference evidence="1 2" key="1">
    <citation type="submission" date="2014-02" db="EMBL/GenBank/DDBJ databases">
        <authorList>
            <person name="Sears C."/>
            <person name="Carroll K."/>
            <person name="Sack B.R."/>
            <person name="Qadri F."/>
            <person name="Myers L.L."/>
            <person name="Chung G.-T."/>
            <person name="Escheverria P."/>
            <person name="Fraser C.M."/>
            <person name="Sadzewicz L."/>
            <person name="Shefchek K.A."/>
            <person name="Tallon L."/>
            <person name="Das S.P."/>
            <person name="Daugherty S."/>
            <person name="Mongodin E.F."/>
        </authorList>
    </citation>
    <scope>NUCLEOTIDE SEQUENCE [LARGE SCALE GENOMIC DNA]</scope>
    <source>
        <strain evidence="1 2">2-F-2 #4</strain>
    </source>
</reference>
<dbReference type="Proteomes" id="UP000022272">
    <property type="component" value="Unassembled WGS sequence"/>
</dbReference>
<organism evidence="1 2">
    <name type="scientific">Bacteroides fragilis str. 2-F-2 #4</name>
    <dbReference type="NCBI Taxonomy" id="1339280"/>
    <lineage>
        <taxon>Bacteria</taxon>
        <taxon>Pseudomonadati</taxon>
        <taxon>Bacteroidota</taxon>
        <taxon>Bacteroidia</taxon>
        <taxon>Bacteroidales</taxon>
        <taxon>Bacteroidaceae</taxon>
        <taxon>Bacteroides</taxon>
    </lineage>
</organism>
<evidence type="ECO:0000313" key="1">
    <source>
        <dbReference type="EMBL" id="EXZ42453.1"/>
    </source>
</evidence>
<feature type="non-terminal residue" evidence="1">
    <location>
        <position position="64"/>
    </location>
</feature>
<accession>A0A015YE25</accession>
<dbReference type="AlphaFoldDB" id="A0A015YE25"/>
<sequence length="64" mass="7425">MYNIFSEFLKELNVAFVTSYANDYYNNHPYKNTLYGISDLLYKYNIPNVGVKVDNCESLSLCTP</sequence>
<comment type="caution">
    <text evidence="1">The sequence shown here is derived from an EMBL/GenBank/DDBJ whole genome shotgun (WGS) entry which is preliminary data.</text>
</comment>
<proteinExistence type="predicted"/>